<name>A0A656QB88_9BURK</name>
<gene>
    <name evidence="1" type="ORF">BG60_28325</name>
</gene>
<evidence type="ECO:0000313" key="1">
    <source>
        <dbReference type="EMBL" id="KDR25442.1"/>
    </source>
</evidence>
<dbReference type="RefSeq" id="WP_034474011.1">
    <property type="nucleotide sequence ID" value="NZ_JFHD01000047.1"/>
</dbReference>
<keyword evidence="2" id="KW-1185">Reference proteome</keyword>
<dbReference type="EMBL" id="JFHD01000047">
    <property type="protein sequence ID" value="KDR25442.1"/>
    <property type="molecule type" value="Genomic_DNA"/>
</dbReference>
<accession>A0A656QB88</accession>
<sequence length="142" mass="16495">MKFETNEARFDNWGMTVRMPKFQSGVCAQWAQLYVALRDAKEAPHGVTPVEKDGWLVEAAWSTMPNHVHKWVLKYTYVWRMSPDQVQTRMRKQHKAVLRGRQFEIVLAEAENSLRQHISKIHAQSFMKNLQKTGCKPAATVL</sequence>
<proteinExistence type="predicted"/>
<comment type="caution">
    <text evidence="1">The sequence shown here is derived from an EMBL/GenBank/DDBJ whole genome shotgun (WGS) entry which is preliminary data.</text>
</comment>
<dbReference type="Proteomes" id="UP000027451">
    <property type="component" value="Unassembled WGS sequence"/>
</dbReference>
<reference evidence="1 2" key="1">
    <citation type="submission" date="2014-03" db="EMBL/GenBank/DDBJ databases">
        <title>Draft Genome Sequences of Four Burkholderia Strains.</title>
        <authorList>
            <person name="Liu X.Y."/>
            <person name="Li C.X."/>
            <person name="Xu J.H."/>
        </authorList>
    </citation>
    <scope>NUCLEOTIDE SEQUENCE [LARGE SCALE GENOMIC DNA]</scope>
    <source>
        <strain evidence="1 2">OP-1</strain>
    </source>
</reference>
<organism evidence="1 2">
    <name type="scientific">Caballeronia zhejiangensis</name>
    <dbReference type="NCBI Taxonomy" id="871203"/>
    <lineage>
        <taxon>Bacteria</taxon>
        <taxon>Pseudomonadati</taxon>
        <taxon>Pseudomonadota</taxon>
        <taxon>Betaproteobacteria</taxon>
        <taxon>Burkholderiales</taxon>
        <taxon>Burkholderiaceae</taxon>
        <taxon>Caballeronia</taxon>
    </lineage>
</organism>
<protein>
    <submittedName>
        <fullName evidence="1">Uncharacterized protein</fullName>
    </submittedName>
</protein>
<evidence type="ECO:0000313" key="2">
    <source>
        <dbReference type="Proteomes" id="UP000027451"/>
    </source>
</evidence>
<dbReference type="AlphaFoldDB" id="A0A656QB88"/>